<dbReference type="AlphaFoldDB" id="A0A5C4L7D2"/>
<evidence type="ECO:0000313" key="1">
    <source>
        <dbReference type="EMBL" id="TNC07341.1"/>
    </source>
</evidence>
<dbReference type="EMBL" id="VDDA01000036">
    <property type="protein sequence ID" value="TNC07341.1"/>
    <property type="molecule type" value="Genomic_DNA"/>
</dbReference>
<proteinExistence type="predicted"/>
<protein>
    <submittedName>
        <fullName evidence="1">Uncharacterized protein</fullName>
    </submittedName>
</protein>
<reference evidence="1 2" key="1">
    <citation type="submission" date="2019-06" db="EMBL/GenBank/DDBJ databases">
        <title>Genome of Methylobacterium sp. 17Sr1-39.</title>
        <authorList>
            <person name="Seo T."/>
        </authorList>
    </citation>
    <scope>NUCLEOTIDE SEQUENCE [LARGE SCALE GENOMIC DNA]</scope>
    <source>
        <strain evidence="1 2">17Sr1-39</strain>
    </source>
</reference>
<comment type="caution">
    <text evidence="1">The sequence shown here is derived from an EMBL/GenBank/DDBJ whole genome shotgun (WGS) entry which is preliminary data.</text>
</comment>
<accession>A0A5C4L7D2</accession>
<dbReference type="RefSeq" id="WP_139040191.1">
    <property type="nucleotide sequence ID" value="NZ_VDDA01000036.1"/>
</dbReference>
<organism evidence="1 2">
    <name type="scientific">Methylobacterium terricola</name>
    <dbReference type="NCBI Taxonomy" id="2583531"/>
    <lineage>
        <taxon>Bacteria</taxon>
        <taxon>Pseudomonadati</taxon>
        <taxon>Pseudomonadota</taxon>
        <taxon>Alphaproteobacteria</taxon>
        <taxon>Hyphomicrobiales</taxon>
        <taxon>Methylobacteriaceae</taxon>
        <taxon>Methylobacterium</taxon>
    </lineage>
</organism>
<gene>
    <name evidence="1" type="ORF">FF100_32610</name>
</gene>
<keyword evidence="2" id="KW-1185">Reference proteome</keyword>
<dbReference type="Proteomes" id="UP000305267">
    <property type="component" value="Unassembled WGS sequence"/>
</dbReference>
<dbReference type="OrthoDB" id="5150111at2"/>
<name>A0A5C4L7D2_9HYPH</name>
<evidence type="ECO:0000313" key="2">
    <source>
        <dbReference type="Proteomes" id="UP000305267"/>
    </source>
</evidence>
<sequence>MHEQLIVPWALHRILHDVQRCIDAKLYYPALIICLTIPEICAALTLTKEKFVKQKHYVEFVDKYTIPSQLGCDGLDCYRLRGGVVHRASFSGHPHFDASHIIFTTPETRASIHALSIVVGEKKAAIFDILMFCSAMNQAARRWFQDNKDNKLVEENLQNLIRDCPGGLPPFIGGAPVVASGL</sequence>